<organism evidence="1 2">
    <name type="scientific">Diplodia seriata</name>
    <dbReference type="NCBI Taxonomy" id="420778"/>
    <lineage>
        <taxon>Eukaryota</taxon>
        <taxon>Fungi</taxon>
        <taxon>Dikarya</taxon>
        <taxon>Ascomycota</taxon>
        <taxon>Pezizomycotina</taxon>
        <taxon>Dothideomycetes</taxon>
        <taxon>Dothideomycetes incertae sedis</taxon>
        <taxon>Botryosphaeriales</taxon>
        <taxon>Botryosphaeriaceae</taxon>
        <taxon>Diplodia</taxon>
    </lineage>
</organism>
<protein>
    <submittedName>
        <fullName evidence="1">Uncharacterized protein</fullName>
    </submittedName>
</protein>
<dbReference type="OrthoDB" id="1262810at2759"/>
<dbReference type="STRING" id="420778.A0A1S8BKG2"/>
<proteinExistence type="predicted"/>
<evidence type="ECO:0000313" key="2">
    <source>
        <dbReference type="Proteomes" id="UP000190776"/>
    </source>
</evidence>
<dbReference type="EMBL" id="MSZU01000076">
    <property type="protein sequence ID" value="OMP87966.1"/>
    <property type="molecule type" value="Genomic_DNA"/>
</dbReference>
<dbReference type="InterPro" id="IPR052957">
    <property type="entry name" value="Auxin_embryo_med"/>
</dbReference>
<dbReference type="PANTHER" id="PTHR32387">
    <property type="entry name" value="WU:FJ29H11"/>
    <property type="match status" value="1"/>
</dbReference>
<dbReference type="NCBIfam" id="NF047352">
    <property type="entry name" value="P_loop_sacsin"/>
    <property type="match status" value="1"/>
</dbReference>
<accession>A0A1S8BKG2</accession>
<comment type="caution">
    <text evidence="1">The sequence shown here is derived from an EMBL/GenBank/DDBJ whole genome shotgun (WGS) entry which is preliminary data.</text>
</comment>
<dbReference type="PANTHER" id="PTHR32387:SF0">
    <property type="entry name" value="PROTEIN NO VEIN"/>
    <property type="match status" value="1"/>
</dbReference>
<evidence type="ECO:0000313" key="1">
    <source>
        <dbReference type="EMBL" id="OMP87966.1"/>
    </source>
</evidence>
<sequence>MYELIQNAEDNSYEHAISEGQKPFLKFSLYPDRMVVDSNEYGFTEDDVKALCNANVSTKSDHQGYIGEKGIGFKSVFKIAKKVHIQSEPYPFSFVYSRDPDHEDGLGMVTPIQEEYRDLPENVQTRFTLTLLTQSGFEKRREDMKETPESLLLFLTTLRELRLMLHDPSGNVTEVIYSYQRDDSRELDIVLKEELFNGELDHERESLFRVAKRVITALPFDEKRRGIDEAAVVLAFPVNNSGNPTLEDQHVFAYLPLRRVGFKFLIQSDFVTQASREDVSHS</sequence>
<reference evidence="1 2" key="1">
    <citation type="submission" date="2017-01" db="EMBL/GenBank/DDBJ databases">
        <title>Draft genome sequence of Diplodia seriata F98.1, a fungal species involved in grapevine trunk diseases.</title>
        <authorList>
            <person name="Robert-Siegwald G."/>
            <person name="Vallet J."/>
            <person name="Abou-Mansour E."/>
            <person name="Xu J."/>
            <person name="Rey P."/>
            <person name="Bertsch C."/>
            <person name="Rego C."/>
            <person name="Larignon P."/>
            <person name="Fontaine F."/>
            <person name="Lebrun M.-H."/>
        </authorList>
    </citation>
    <scope>NUCLEOTIDE SEQUENCE [LARGE SCALE GENOMIC DNA]</scope>
    <source>
        <strain evidence="1 2">F98.1</strain>
    </source>
</reference>
<dbReference type="InterPro" id="IPR036890">
    <property type="entry name" value="HATPase_C_sf"/>
</dbReference>
<gene>
    <name evidence="1" type="ORF">BK809_0008060</name>
</gene>
<name>A0A1S8BKG2_9PEZI</name>
<dbReference type="AlphaFoldDB" id="A0A1S8BKG2"/>
<dbReference type="SUPFAM" id="SSF55874">
    <property type="entry name" value="ATPase domain of HSP90 chaperone/DNA topoisomerase II/histidine kinase"/>
    <property type="match status" value="1"/>
</dbReference>
<dbReference type="Proteomes" id="UP000190776">
    <property type="component" value="Unassembled WGS sequence"/>
</dbReference>
<dbReference type="Gene3D" id="3.30.565.10">
    <property type="entry name" value="Histidine kinase-like ATPase, C-terminal domain"/>
    <property type="match status" value="1"/>
</dbReference>